<name>D8LES9_ECTSI</name>
<dbReference type="OMA" id="FIMANYG"/>
<dbReference type="OrthoDB" id="42025at2759"/>
<keyword evidence="3" id="KW-1185">Reference proteome</keyword>
<feature type="transmembrane region" description="Helical" evidence="1">
    <location>
        <begin position="238"/>
        <end position="260"/>
    </location>
</feature>
<keyword evidence="1" id="KW-0472">Membrane</keyword>
<feature type="transmembrane region" description="Helical" evidence="1">
    <location>
        <begin position="281"/>
        <end position="301"/>
    </location>
</feature>
<dbReference type="InParanoid" id="D8LES9"/>
<evidence type="ECO:0000313" key="3">
    <source>
        <dbReference type="Proteomes" id="UP000002630"/>
    </source>
</evidence>
<organism evidence="2 3">
    <name type="scientific">Ectocarpus siliculosus</name>
    <name type="common">Brown alga</name>
    <name type="synonym">Conferva siliculosa</name>
    <dbReference type="NCBI Taxonomy" id="2880"/>
    <lineage>
        <taxon>Eukaryota</taxon>
        <taxon>Sar</taxon>
        <taxon>Stramenopiles</taxon>
        <taxon>Ochrophyta</taxon>
        <taxon>PX clade</taxon>
        <taxon>Phaeophyceae</taxon>
        <taxon>Ectocarpales</taxon>
        <taxon>Ectocarpaceae</taxon>
        <taxon>Ectocarpus</taxon>
    </lineage>
</organism>
<dbReference type="Proteomes" id="UP000002630">
    <property type="component" value="Linkage Group LG11"/>
</dbReference>
<dbReference type="EMBL" id="FN649736">
    <property type="protein sequence ID" value="CBN79749.1"/>
    <property type="molecule type" value="Genomic_DNA"/>
</dbReference>
<dbReference type="AlphaFoldDB" id="D8LES9"/>
<feature type="transmembrane region" description="Helical" evidence="1">
    <location>
        <begin position="21"/>
        <end position="39"/>
    </location>
</feature>
<dbReference type="eggNOG" id="ENOG502S7X1">
    <property type="taxonomic scope" value="Eukaryota"/>
</dbReference>
<keyword evidence="1" id="KW-0812">Transmembrane</keyword>
<dbReference type="EMBL" id="FN648000">
    <property type="protein sequence ID" value="CBN79749.1"/>
    <property type="molecule type" value="Genomic_DNA"/>
</dbReference>
<feature type="transmembrane region" description="Helical" evidence="1">
    <location>
        <begin position="59"/>
        <end position="84"/>
    </location>
</feature>
<sequence>MTSYGEARLMDSPRANLVDDLTTTSGLILAYGIIVIIGGTVDLTAASAKGVDWSGSDGVFPPIAILLAQLTVTLFGLVSMFLGFQYVASRWGSKVTSLFGLGITLAAWFPFLTTVALIAFQADHGNVGGGAGPLQILHPTISVSQGEINSIALMGILGFWGYAGTVIGALTFLQWKMYRFFQGGASTYSATYYRSRLGYYGFLSLMVGALQVALGSFVEGMFGWGQLPSPVVSGPFFILWPELSITVGVCQVLFGFYILYRSTTPGVGPSTGNKDAGMFKFQVVAWSVFLISMGAQVLGQVSLAASAMPALFIRNVIGFALFPIYLDVLSHTTPENVTPDMFSMSKTVGSGI</sequence>
<protein>
    <submittedName>
        <fullName evidence="2">Uncharacterized protein</fullName>
    </submittedName>
</protein>
<gene>
    <name evidence="2" type="ORF">Esi_0014_0027</name>
</gene>
<evidence type="ECO:0000313" key="2">
    <source>
        <dbReference type="EMBL" id="CBN79749.1"/>
    </source>
</evidence>
<reference evidence="2 3" key="1">
    <citation type="journal article" date="2010" name="Nature">
        <title>The Ectocarpus genome and the independent evolution of multicellularity in brown algae.</title>
        <authorList>
            <person name="Cock J.M."/>
            <person name="Sterck L."/>
            <person name="Rouze P."/>
            <person name="Scornet D."/>
            <person name="Allen A.E."/>
            <person name="Amoutzias G."/>
            <person name="Anthouard V."/>
            <person name="Artiguenave F."/>
            <person name="Aury J.M."/>
            <person name="Badger J.H."/>
            <person name="Beszteri B."/>
            <person name="Billiau K."/>
            <person name="Bonnet E."/>
            <person name="Bothwell J.H."/>
            <person name="Bowler C."/>
            <person name="Boyen C."/>
            <person name="Brownlee C."/>
            <person name="Carrano C.J."/>
            <person name="Charrier B."/>
            <person name="Cho G.Y."/>
            <person name="Coelho S.M."/>
            <person name="Collen J."/>
            <person name="Corre E."/>
            <person name="Da Silva C."/>
            <person name="Delage L."/>
            <person name="Delaroque N."/>
            <person name="Dittami S.M."/>
            <person name="Doulbeau S."/>
            <person name="Elias M."/>
            <person name="Farnham G."/>
            <person name="Gachon C.M."/>
            <person name="Gschloessl B."/>
            <person name="Heesch S."/>
            <person name="Jabbari K."/>
            <person name="Jubin C."/>
            <person name="Kawai H."/>
            <person name="Kimura K."/>
            <person name="Kloareg B."/>
            <person name="Kupper F.C."/>
            <person name="Lang D."/>
            <person name="Le Bail A."/>
            <person name="Leblanc C."/>
            <person name="Lerouge P."/>
            <person name="Lohr M."/>
            <person name="Lopez P.J."/>
            <person name="Martens C."/>
            <person name="Maumus F."/>
            <person name="Michel G."/>
            <person name="Miranda-Saavedra D."/>
            <person name="Morales J."/>
            <person name="Moreau H."/>
            <person name="Motomura T."/>
            <person name="Nagasato C."/>
            <person name="Napoli C.A."/>
            <person name="Nelson D.R."/>
            <person name="Nyvall-Collen P."/>
            <person name="Peters A.F."/>
            <person name="Pommier C."/>
            <person name="Potin P."/>
            <person name="Poulain J."/>
            <person name="Quesneville H."/>
            <person name="Read B."/>
            <person name="Rensing S.A."/>
            <person name="Ritter A."/>
            <person name="Rousvoal S."/>
            <person name="Samanta M."/>
            <person name="Samson G."/>
            <person name="Schroeder D.C."/>
            <person name="Segurens B."/>
            <person name="Strittmatter M."/>
            <person name="Tonon T."/>
            <person name="Tregear J.W."/>
            <person name="Valentin K."/>
            <person name="von Dassow P."/>
            <person name="Yamagishi T."/>
            <person name="Van de Peer Y."/>
            <person name="Wincker P."/>
        </authorList>
    </citation>
    <scope>NUCLEOTIDE SEQUENCE [LARGE SCALE GENOMIC DNA]</scope>
    <source>
        <strain evidence="3">Ec32 / CCAP1310/4</strain>
    </source>
</reference>
<proteinExistence type="predicted"/>
<evidence type="ECO:0000256" key="1">
    <source>
        <dbReference type="SAM" id="Phobius"/>
    </source>
</evidence>
<feature type="transmembrane region" description="Helical" evidence="1">
    <location>
        <begin position="197"/>
        <end position="218"/>
    </location>
</feature>
<feature type="transmembrane region" description="Helical" evidence="1">
    <location>
        <begin position="96"/>
        <end position="120"/>
    </location>
</feature>
<keyword evidence="1" id="KW-1133">Transmembrane helix</keyword>
<accession>D8LES9</accession>
<feature type="transmembrane region" description="Helical" evidence="1">
    <location>
        <begin position="151"/>
        <end position="173"/>
    </location>
</feature>